<dbReference type="InterPro" id="IPR029526">
    <property type="entry name" value="PGBD"/>
</dbReference>
<proteinExistence type="predicted"/>
<name>A0A8K0PBE3_LADFU</name>
<evidence type="ECO:0000259" key="1">
    <source>
        <dbReference type="Pfam" id="PF13843"/>
    </source>
</evidence>
<dbReference type="Pfam" id="PF13843">
    <property type="entry name" value="DDE_Tnp_1_7"/>
    <property type="match status" value="1"/>
</dbReference>
<dbReference type="PANTHER" id="PTHR46599:SF3">
    <property type="entry name" value="PIGGYBAC TRANSPOSABLE ELEMENT-DERIVED PROTEIN 4"/>
    <property type="match status" value="1"/>
</dbReference>
<dbReference type="AlphaFoldDB" id="A0A8K0PBE3"/>
<keyword evidence="3" id="KW-1185">Reference proteome</keyword>
<organism evidence="2 3">
    <name type="scientific">Ladona fulva</name>
    <name type="common">Scarce chaser dragonfly</name>
    <name type="synonym">Libellula fulva</name>
    <dbReference type="NCBI Taxonomy" id="123851"/>
    <lineage>
        <taxon>Eukaryota</taxon>
        <taxon>Metazoa</taxon>
        <taxon>Ecdysozoa</taxon>
        <taxon>Arthropoda</taxon>
        <taxon>Hexapoda</taxon>
        <taxon>Insecta</taxon>
        <taxon>Pterygota</taxon>
        <taxon>Palaeoptera</taxon>
        <taxon>Odonata</taxon>
        <taxon>Epiprocta</taxon>
        <taxon>Anisoptera</taxon>
        <taxon>Libelluloidea</taxon>
        <taxon>Libellulidae</taxon>
        <taxon>Ladona</taxon>
    </lineage>
</organism>
<feature type="domain" description="PiggyBac transposable element-derived protein" evidence="1">
    <location>
        <begin position="1"/>
        <end position="85"/>
    </location>
</feature>
<comment type="caution">
    <text evidence="2">The sequence shown here is derived from an EMBL/GenBank/DDBJ whole genome shotgun (WGS) entry which is preliminary data.</text>
</comment>
<evidence type="ECO:0000313" key="3">
    <source>
        <dbReference type="Proteomes" id="UP000792457"/>
    </source>
</evidence>
<sequence length="107" mass="12374">MSETHSPKRELCLNESMILWRGKRCKYGIKFYMLAESSGIVLHQIVYTEDGDQEVGGAGHVDCVLMKLLEKYKELGHSVYMDNYFKCKFSLSVETHEAALHRNLMKK</sequence>
<dbReference type="PANTHER" id="PTHR46599">
    <property type="entry name" value="PIGGYBAC TRANSPOSABLE ELEMENT-DERIVED PROTEIN 4"/>
    <property type="match status" value="1"/>
</dbReference>
<dbReference type="Proteomes" id="UP000792457">
    <property type="component" value="Unassembled WGS sequence"/>
</dbReference>
<gene>
    <name evidence="2" type="ORF">J437_LFUL017853</name>
</gene>
<accession>A0A8K0PBE3</accession>
<evidence type="ECO:0000313" key="2">
    <source>
        <dbReference type="EMBL" id="KAG8238758.1"/>
    </source>
</evidence>
<protein>
    <recommendedName>
        <fullName evidence="1">PiggyBac transposable element-derived protein domain-containing protein</fullName>
    </recommendedName>
</protein>
<dbReference type="OrthoDB" id="118105at2759"/>
<reference evidence="2" key="2">
    <citation type="submission" date="2017-10" db="EMBL/GenBank/DDBJ databases">
        <title>Ladona fulva Genome sequencing and assembly.</title>
        <authorList>
            <person name="Murali S."/>
            <person name="Richards S."/>
            <person name="Bandaranaike D."/>
            <person name="Bellair M."/>
            <person name="Blankenburg K."/>
            <person name="Chao H."/>
            <person name="Dinh H."/>
            <person name="Doddapaneni H."/>
            <person name="Dugan-Rocha S."/>
            <person name="Elkadiri S."/>
            <person name="Gnanaolivu R."/>
            <person name="Hernandez B."/>
            <person name="Skinner E."/>
            <person name="Javaid M."/>
            <person name="Lee S."/>
            <person name="Li M."/>
            <person name="Ming W."/>
            <person name="Munidasa M."/>
            <person name="Muniz J."/>
            <person name="Nguyen L."/>
            <person name="Hughes D."/>
            <person name="Osuji N."/>
            <person name="Pu L.-L."/>
            <person name="Puazo M."/>
            <person name="Qu C."/>
            <person name="Quiroz J."/>
            <person name="Raj R."/>
            <person name="Weissenberger G."/>
            <person name="Xin Y."/>
            <person name="Zou X."/>
            <person name="Han Y."/>
            <person name="Worley K."/>
            <person name="Muzny D."/>
            <person name="Gibbs R."/>
        </authorList>
    </citation>
    <scope>NUCLEOTIDE SEQUENCE</scope>
    <source>
        <strain evidence="2">Sampled in the wild</strain>
    </source>
</reference>
<reference evidence="2" key="1">
    <citation type="submission" date="2013-04" db="EMBL/GenBank/DDBJ databases">
        <authorList>
            <person name="Qu J."/>
            <person name="Murali S.C."/>
            <person name="Bandaranaike D."/>
            <person name="Bellair M."/>
            <person name="Blankenburg K."/>
            <person name="Chao H."/>
            <person name="Dinh H."/>
            <person name="Doddapaneni H."/>
            <person name="Downs B."/>
            <person name="Dugan-Rocha S."/>
            <person name="Elkadiri S."/>
            <person name="Gnanaolivu R.D."/>
            <person name="Hernandez B."/>
            <person name="Javaid M."/>
            <person name="Jayaseelan J.C."/>
            <person name="Lee S."/>
            <person name="Li M."/>
            <person name="Ming W."/>
            <person name="Munidasa M."/>
            <person name="Muniz J."/>
            <person name="Nguyen L."/>
            <person name="Ongeri F."/>
            <person name="Osuji N."/>
            <person name="Pu L.-L."/>
            <person name="Puazo M."/>
            <person name="Qu C."/>
            <person name="Quiroz J."/>
            <person name="Raj R."/>
            <person name="Weissenberger G."/>
            <person name="Xin Y."/>
            <person name="Zou X."/>
            <person name="Han Y."/>
            <person name="Richards S."/>
            <person name="Worley K."/>
            <person name="Muzny D."/>
            <person name="Gibbs R."/>
        </authorList>
    </citation>
    <scope>NUCLEOTIDE SEQUENCE</scope>
    <source>
        <strain evidence="2">Sampled in the wild</strain>
    </source>
</reference>
<dbReference type="EMBL" id="KZ309430">
    <property type="protein sequence ID" value="KAG8238758.1"/>
    <property type="molecule type" value="Genomic_DNA"/>
</dbReference>